<evidence type="ECO:0000256" key="2">
    <source>
        <dbReference type="ARBA" id="ARBA00023125"/>
    </source>
</evidence>
<feature type="domain" description="HTH gntR-type" evidence="4">
    <location>
        <begin position="15"/>
        <end position="83"/>
    </location>
</feature>
<evidence type="ECO:0000256" key="1">
    <source>
        <dbReference type="ARBA" id="ARBA00023015"/>
    </source>
</evidence>
<dbReference type="PROSITE" id="PS50949">
    <property type="entry name" value="HTH_GNTR"/>
    <property type="match status" value="1"/>
</dbReference>
<evidence type="ECO:0000313" key="5">
    <source>
        <dbReference type="EMBL" id="PHQ28139.1"/>
    </source>
</evidence>
<dbReference type="InterPro" id="IPR000524">
    <property type="entry name" value="Tscrpt_reg_HTH_GntR"/>
</dbReference>
<dbReference type="CDD" id="cd07377">
    <property type="entry name" value="WHTH_GntR"/>
    <property type="match status" value="1"/>
</dbReference>
<comment type="caution">
    <text evidence="5">The sequence shown here is derived from an EMBL/GenBank/DDBJ whole genome shotgun (WGS) entry which is preliminary data.</text>
</comment>
<dbReference type="RefSeq" id="WP_099647419.1">
    <property type="nucleotide sequence ID" value="NZ_KZ319300.1"/>
</dbReference>
<dbReference type="InterPro" id="IPR036388">
    <property type="entry name" value="WH-like_DNA-bd_sf"/>
</dbReference>
<keyword evidence="1" id="KW-0805">Transcription regulation</keyword>
<dbReference type="PANTHER" id="PTHR38445">
    <property type="entry name" value="HTH-TYPE TRANSCRIPTIONAL REPRESSOR YTRA"/>
    <property type="match status" value="1"/>
</dbReference>
<dbReference type="PANTHER" id="PTHR38445:SF10">
    <property type="entry name" value="GNTR-FAMILY TRANSCRIPTIONAL REGULATOR"/>
    <property type="match status" value="1"/>
</dbReference>
<evidence type="ECO:0000259" key="4">
    <source>
        <dbReference type="PROSITE" id="PS50949"/>
    </source>
</evidence>
<dbReference type="SMART" id="SM00345">
    <property type="entry name" value="HTH_GNTR"/>
    <property type="match status" value="1"/>
</dbReference>
<dbReference type="Gene3D" id="3.40.50.2300">
    <property type="match status" value="2"/>
</dbReference>
<organism evidence="5 6">
    <name type="scientific">Leeuwenhoekiella nanhaiensis</name>
    <dbReference type="NCBI Taxonomy" id="1655491"/>
    <lineage>
        <taxon>Bacteria</taxon>
        <taxon>Pseudomonadati</taxon>
        <taxon>Bacteroidota</taxon>
        <taxon>Flavobacteriia</taxon>
        <taxon>Flavobacteriales</taxon>
        <taxon>Flavobacteriaceae</taxon>
        <taxon>Leeuwenhoekiella</taxon>
    </lineage>
</organism>
<evidence type="ECO:0000256" key="3">
    <source>
        <dbReference type="ARBA" id="ARBA00023163"/>
    </source>
</evidence>
<dbReference type="Pfam" id="PF00392">
    <property type="entry name" value="GntR"/>
    <property type="match status" value="1"/>
</dbReference>
<keyword evidence="6" id="KW-1185">Reference proteome</keyword>
<dbReference type="InterPro" id="IPR036390">
    <property type="entry name" value="WH_DNA-bd_sf"/>
</dbReference>
<dbReference type="GO" id="GO:0003700">
    <property type="term" value="F:DNA-binding transcription factor activity"/>
    <property type="evidence" value="ECO:0007669"/>
    <property type="project" value="InterPro"/>
</dbReference>
<keyword evidence="2" id="KW-0238">DNA-binding</keyword>
<dbReference type="GO" id="GO:0003677">
    <property type="term" value="F:DNA binding"/>
    <property type="evidence" value="ECO:0007669"/>
    <property type="project" value="UniProtKB-KW"/>
</dbReference>
<name>A0A2G1VNT6_9FLAO</name>
<dbReference type="SUPFAM" id="SSF53822">
    <property type="entry name" value="Periplasmic binding protein-like I"/>
    <property type="match status" value="1"/>
</dbReference>
<proteinExistence type="predicted"/>
<dbReference type="EMBL" id="NQXA01000019">
    <property type="protein sequence ID" value="PHQ28139.1"/>
    <property type="molecule type" value="Genomic_DNA"/>
</dbReference>
<dbReference type="SUPFAM" id="SSF46785">
    <property type="entry name" value="Winged helix' DNA-binding domain"/>
    <property type="match status" value="1"/>
</dbReference>
<dbReference type="AlphaFoldDB" id="A0A2G1VNT6"/>
<sequence>MAQGFTININEDSRIPKYKQIVDSMINDIAGGRLKVGEKIPSINELSEAAYLSRDTVEKAYKILKERKVIISVKGKGYYTAKTDLISKINVFFLINKPSSYKMMIYNHFVNAMGVNAHVNLFIYHCEESLFINAIEKNIGAYNYYVIMPHFKDGDLNHVSFTPQVLKAIEMIPKDQLLMVDNAKPEIKGNYGAIYQDFKEDIFQALEEGIEKLKKYDRLILVYPSKSIHPYPMRIVHGFRFFCQKYDFDFEILDEIYEDMEFERKDVYITIEEMDLVNLMRQIRARNLTLGTDIGVISYNETPLKELLGITVISTDFKAMGETAAYMILKNKKERVKNVFKYIERNSV</sequence>
<dbReference type="Proteomes" id="UP000229433">
    <property type="component" value="Unassembled WGS sequence"/>
</dbReference>
<reference evidence="5 6" key="1">
    <citation type="submission" date="2017-08" db="EMBL/GenBank/DDBJ databases">
        <title>The whole genome shortgun sequences of strain Leeuwenhoekiella nanhaiensis G18 from the South China Sea.</title>
        <authorList>
            <person name="Liu Q."/>
        </authorList>
    </citation>
    <scope>NUCLEOTIDE SEQUENCE [LARGE SCALE GENOMIC DNA]</scope>
    <source>
        <strain evidence="5 6">G18</strain>
    </source>
</reference>
<dbReference type="InterPro" id="IPR028082">
    <property type="entry name" value="Peripla_BP_I"/>
</dbReference>
<dbReference type="Gene3D" id="1.10.10.10">
    <property type="entry name" value="Winged helix-like DNA-binding domain superfamily/Winged helix DNA-binding domain"/>
    <property type="match status" value="1"/>
</dbReference>
<accession>A0A2G1VNT6</accession>
<gene>
    <name evidence="5" type="ORF">CJ305_16550</name>
</gene>
<evidence type="ECO:0000313" key="6">
    <source>
        <dbReference type="Proteomes" id="UP000229433"/>
    </source>
</evidence>
<keyword evidence="3" id="KW-0804">Transcription</keyword>
<protein>
    <submittedName>
        <fullName evidence="5">Transcriptional regulator</fullName>
    </submittedName>
</protein>
<dbReference type="OrthoDB" id="742238at2"/>